<dbReference type="GO" id="GO:0016763">
    <property type="term" value="F:pentosyltransferase activity"/>
    <property type="evidence" value="ECO:0007669"/>
    <property type="project" value="TreeGrafter"/>
</dbReference>
<keyword evidence="7 8" id="KW-0472">Membrane</keyword>
<feature type="transmembrane region" description="Helical" evidence="8">
    <location>
        <begin position="274"/>
        <end position="305"/>
    </location>
</feature>
<dbReference type="PANTHER" id="PTHR33908">
    <property type="entry name" value="MANNOSYLTRANSFERASE YKCB-RELATED"/>
    <property type="match status" value="1"/>
</dbReference>
<evidence type="ECO:0000256" key="7">
    <source>
        <dbReference type="ARBA" id="ARBA00023136"/>
    </source>
</evidence>
<evidence type="ECO:0000313" key="10">
    <source>
        <dbReference type="EMBL" id="GAG59357.1"/>
    </source>
</evidence>
<dbReference type="InterPro" id="IPR050297">
    <property type="entry name" value="LipidA_mod_glycosyltrf_83"/>
</dbReference>
<comment type="caution">
    <text evidence="10">The sequence shown here is derived from an EMBL/GenBank/DDBJ whole genome shotgun (WGS) entry which is preliminary data.</text>
</comment>
<comment type="subcellular location">
    <subcellularLocation>
        <location evidence="1">Cell membrane</location>
        <topology evidence="1">Multi-pass membrane protein</topology>
    </subcellularLocation>
</comment>
<feature type="transmembrane region" description="Helical" evidence="8">
    <location>
        <begin position="95"/>
        <end position="115"/>
    </location>
</feature>
<evidence type="ECO:0000259" key="9">
    <source>
        <dbReference type="Pfam" id="PF13231"/>
    </source>
</evidence>
<feature type="transmembrane region" description="Helical" evidence="8">
    <location>
        <begin position="166"/>
        <end position="184"/>
    </location>
</feature>
<name>X0ZMP1_9ZZZZ</name>
<evidence type="ECO:0000256" key="4">
    <source>
        <dbReference type="ARBA" id="ARBA00022679"/>
    </source>
</evidence>
<gene>
    <name evidence="10" type="ORF">S01H4_14122</name>
</gene>
<protein>
    <recommendedName>
        <fullName evidence="9">Glycosyltransferase RgtA/B/C/D-like domain-containing protein</fullName>
    </recommendedName>
</protein>
<evidence type="ECO:0000256" key="2">
    <source>
        <dbReference type="ARBA" id="ARBA00022475"/>
    </source>
</evidence>
<keyword evidence="5 8" id="KW-0812">Transmembrane</keyword>
<feature type="domain" description="Glycosyltransferase RgtA/B/C/D-like" evidence="9">
    <location>
        <begin position="27"/>
        <end position="183"/>
    </location>
</feature>
<evidence type="ECO:0000256" key="5">
    <source>
        <dbReference type="ARBA" id="ARBA00022692"/>
    </source>
</evidence>
<reference evidence="10" key="1">
    <citation type="journal article" date="2014" name="Front. Microbiol.">
        <title>High frequency of phylogenetically diverse reductive dehalogenase-homologous genes in deep subseafloor sedimentary metagenomes.</title>
        <authorList>
            <person name="Kawai M."/>
            <person name="Futagami T."/>
            <person name="Toyoda A."/>
            <person name="Takaki Y."/>
            <person name="Nishi S."/>
            <person name="Hori S."/>
            <person name="Arai W."/>
            <person name="Tsubouchi T."/>
            <person name="Morono Y."/>
            <person name="Uchiyama I."/>
            <person name="Ito T."/>
            <person name="Fujiyama A."/>
            <person name="Inagaki F."/>
            <person name="Takami H."/>
        </authorList>
    </citation>
    <scope>NUCLEOTIDE SEQUENCE</scope>
    <source>
        <strain evidence="10">Expedition CK06-06</strain>
    </source>
</reference>
<keyword evidence="3" id="KW-0328">Glycosyltransferase</keyword>
<dbReference type="PANTHER" id="PTHR33908:SF11">
    <property type="entry name" value="MEMBRANE PROTEIN"/>
    <property type="match status" value="1"/>
</dbReference>
<evidence type="ECO:0000256" key="6">
    <source>
        <dbReference type="ARBA" id="ARBA00022989"/>
    </source>
</evidence>
<accession>X0ZMP1</accession>
<feature type="transmembrane region" description="Helical" evidence="8">
    <location>
        <begin position="47"/>
        <end position="66"/>
    </location>
</feature>
<feature type="transmembrane region" description="Helical" evidence="8">
    <location>
        <begin position="247"/>
        <end position="268"/>
    </location>
</feature>
<evidence type="ECO:0000256" key="8">
    <source>
        <dbReference type="SAM" id="Phobius"/>
    </source>
</evidence>
<keyword evidence="6 8" id="KW-1133">Transmembrane helix</keyword>
<proteinExistence type="predicted"/>
<feature type="transmembrane region" description="Helical" evidence="8">
    <location>
        <begin position="72"/>
        <end position="88"/>
    </location>
</feature>
<evidence type="ECO:0000256" key="1">
    <source>
        <dbReference type="ARBA" id="ARBA00004651"/>
    </source>
</evidence>
<dbReference type="Pfam" id="PF13231">
    <property type="entry name" value="PMT_2"/>
    <property type="match status" value="1"/>
</dbReference>
<dbReference type="GO" id="GO:0008610">
    <property type="term" value="P:lipid biosynthetic process"/>
    <property type="evidence" value="ECO:0007669"/>
    <property type="project" value="UniProtKB-ARBA"/>
</dbReference>
<feature type="non-terminal residue" evidence="10">
    <location>
        <position position="314"/>
    </location>
</feature>
<keyword evidence="2" id="KW-1003">Cell membrane</keyword>
<feature type="transmembrane region" description="Helical" evidence="8">
    <location>
        <begin position="121"/>
        <end position="154"/>
    </location>
</feature>
<organism evidence="10">
    <name type="scientific">marine sediment metagenome</name>
    <dbReference type="NCBI Taxonomy" id="412755"/>
    <lineage>
        <taxon>unclassified sequences</taxon>
        <taxon>metagenomes</taxon>
        <taxon>ecological metagenomes</taxon>
    </lineage>
</organism>
<dbReference type="GO" id="GO:0005886">
    <property type="term" value="C:plasma membrane"/>
    <property type="evidence" value="ECO:0007669"/>
    <property type="project" value="UniProtKB-SubCell"/>
</dbReference>
<evidence type="ECO:0000256" key="3">
    <source>
        <dbReference type="ARBA" id="ARBA00022676"/>
    </source>
</evidence>
<dbReference type="AlphaFoldDB" id="X0ZMP1"/>
<keyword evidence="4" id="KW-0808">Transferase</keyword>
<sequence length="314" mass="35067">MYHLELPQLYLSAGRFEFISWNPFWGQPPLGEMLYTLGIALNSLETAAVIGWIVQVVLLLGLLGMITKITDVSSAWIGVAALMAGYTFRWMMSAAYVDGLAALFGFAALLCIVTWFNERAYYWLIWLAIFAGLALWGKLTAGVLLISLILVILTEERWRSINAWKIAAGVVLLAALVFFPWLLITTANTGNPYRIDSKPSYAQRQEKRVPEISFTKALKITKPLRAGVSGVAALMAGYTFRWMMSAAYVDGLAALFGFAALLCIVTWFNERAYYWLIWLAIFAGLALWGKLTAGVLLISLILVILTEERWRSIN</sequence>
<dbReference type="InterPro" id="IPR038731">
    <property type="entry name" value="RgtA/B/C-like"/>
</dbReference>
<dbReference type="EMBL" id="BART01006200">
    <property type="protein sequence ID" value="GAG59357.1"/>
    <property type="molecule type" value="Genomic_DNA"/>
</dbReference>